<reference evidence="1" key="1">
    <citation type="journal article" date="2015" name="Nature">
        <title>Complex archaea that bridge the gap between prokaryotes and eukaryotes.</title>
        <authorList>
            <person name="Spang A."/>
            <person name="Saw J.H."/>
            <person name="Jorgensen S.L."/>
            <person name="Zaremba-Niedzwiedzka K."/>
            <person name="Martijn J."/>
            <person name="Lind A.E."/>
            <person name="van Eijk R."/>
            <person name="Schleper C."/>
            <person name="Guy L."/>
            <person name="Ettema T.J."/>
        </authorList>
    </citation>
    <scope>NUCLEOTIDE SEQUENCE</scope>
</reference>
<proteinExistence type="predicted"/>
<evidence type="ECO:0000313" key="1">
    <source>
        <dbReference type="EMBL" id="KKN82438.1"/>
    </source>
</evidence>
<sequence>MIRWIRDILARRSPDLRREAMVLVTMHGPKGAWIEARDRRRAAEKQARWDASSVNERRHWSAVMREIEHKTGYRHLPGTATRIRK</sequence>
<protein>
    <submittedName>
        <fullName evidence="1">Uncharacterized protein</fullName>
    </submittedName>
</protein>
<accession>A0A0F9WU95</accession>
<gene>
    <name evidence="1" type="ORF">LCGC14_0308600</name>
</gene>
<dbReference type="AlphaFoldDB" id="A0A0F9WU95"/>
<organism evidence="1">
    <name type="scientific">marine sediment metagenome</name>
    <dbReference type="NCBI Taxonomy" id="412755"/>
    <lineage>
        <taxon>unclassified sequences</taxon>
        <taxon>metagenomes</taxon>
        <taxon>ecological metagenomes</taxon>
    </lineage>
</organism>
<name>A0A0F9WU95_9ZZZZ</name>
<dbReference type="EMBL" id="LAZR01000200">
    <property type="protein sequence ID" value="KKN82438.1"/>
    <property type="molecule type" value="Genomic_DNA"/>
</dbReference>
<comment type="caution">
    <text evidence="1">The sequence shown here is derived from an EMBL/GenBank/DDBJ whole genome shotgun (WGS) entry which is preliminary data.</text>
</comment>